<name>A0AAV2YMR0_9STRA</name>
<sequence>MAGAAPKQYSLFQRTVRLLQMSYRRFDWWLLDRMPGLPVSPEEMARLKQPLFKDLWEFTWADHRRHFREAWIEYKEGFSDPDDEELEKSKQEVVDAARRLRGHVEETTTKNTEYLTEKLEGTQVMANMTEIRATTEQNLGFIKEEFKKTTADVDAEAIAQNLKDTIAEHRSKDDVVTTLTKNVDELVDLVKTGRDAALELDKKDVDVMKATAQSWFADKLVVGQSVVMAFVEGYKEGKDMELHREDALLISFAKQAAEDQKEFVKEHANNNGASKKKRQPKPQPLQHHLNQNKAHQNHQLQPTLHQPRHPHQKMQQQKQQQQPQLHRQRPPPPNILINMHQPSRHVESSPIGDTLSLRADDVAANGLGVSAAIAIIASSSSKHAPSDGHAHDKDTDTETDSHMLLDPYAELRKHAGSAHPQKAKLNIVLSAITDVIYERRGQQQPGGKPISPTEYFAALMTALESASASHLVEITQLLAMVLPYVPEPVLRAKFPAVSKCMIRVVHEAVNAEQEEGSQALVRSACGCLGMLLVAQEPSNAVWARPDALKGFQVLLSLSTDARPKLRKVAQKSMADLLEHHADNQCDALSTHIASFAENVFAASQAKDEARIVQLIGFLKSALPFLQRKVVSSLVEALCKFLNSSIKTLRLVTLEALAATATASQSKISQDTLAKMISAVLNAEGSTVHEPELAIHAVPMLEAALVRLYTLNEAQARKFLPRVVVHVCAHMASRNEQVQEAAAQSLLLVLTQCLPADVLATQTQSTDVIRIVSSLESLLTLRFQPAWKYVFDVLAELFSFYGEQSCPAFTNILKTCCELREATGQVPKRHGSRNPRQKRRDDDEHKELVDNFEKVASAAVAAIGPAKFLEIVPIEDPDEIVSEKRLWLLRVFQESLRAYPCELEFFASKFLALARDCEARSRADDATPLTCKKFQMLTMQLWNLFPSFCANAKDIDTGFKKIAKTLANAMADQRYPELRLAVCQGLQALVKKTRKGKSRVHRDEEDEDIEEEEDDGDEDEEVDEEKRNRDRAALAKYASRYLPLLITFVEELDAEKDAENAQILLETVEGFASLAEASFVSATFKKIMQTLLEATTEAKKLEASSPGSPKLQQLKRSAHCQMALAMALLGHMDMESVNLLYRVIKPYLLDDTDPAMQKRSYAVMVSICDHHPSFLTAESNIKDMTESICESLLTCSVPAKKMRLRCLVHLITALSDVEDVDVDNLIPNLVGEIMLCTKEANGKAREAAFDLLVAMARLMAVKRPETGLMEYLQMVLGGLAARTPHMRSASVICLSRIVFEFGRTEVVIQQAMPQLLKTVLMLLHEKAREVIKSVIGFMKLGIAMLSSQDLEPFLPDIINGLLVWIGESKNRFRAKTRIILIKLCRKYGYEKIAEMVPPEDRALIKHIKKTKEREDKKKTAAKDANASESFDKFMNDDDDEEDEVDNEEASAAALAMALKRKKTMLQKKKVIKEGEDDIVDFLDSHAAVKNIYTQDDDEDMSDDDGIEFTTAKDGRMIIPDDNKAKEGSDSEDEDDEETIKMDVAKQLEKMGLSQKKRKRDDEAQGREYKAKKAAGDMKKKGKLEPYAYIPLDPKAMSKRHKRAAVDRYSGNVGKRKGKGKK</sequence>
<evidence type="ECO:0000256" key="4">
    <source>
        <dbReference type="SAM" id="MobiDB-lite"/>
    </source>
</evidence>
<comment type="caution">
    <text evidence="7">The sequence shown here is derived from an EMBL/GenBank/DDBJ whole genome shotgun (WGS) entry which is preliminary data.</text>
</comment>
<dbReference type="Proteomes" id="UP001146120">
    <property type="component" value="Unassembled WGS sequence"/>
</dbReference>
<feature type="compositionally biased region" description="Low complexity" evidence="4">
    <location>
        <begin position="313"/>
        <end position="325"/>
    </location>
</feature>
<dbReference type="InterPro" id="IPR012978">
    <property type="entry name" value="HEAT_RRP12"/>
</dbReference>
<evidence type="ECO:0000259" key="6">
    <source>
        <dbReference type="Pfam" id="PF25772"/>
    </source>
</evidence>
<dbReference type="InterPro" id="IPR052087">
    <property type="entry name" value="RRP12"/>
</dbReference>
<feature type="compositionally biased region" description="Basic and acidic residues" evidence="4">
    <location>
        <begin position="1558"/>
        <end position="1577"/>
    </location>
</feature>
<organism evidence="7 8">
    <name type="scientific">Lagenidium giganteum</name>
    <dbReference type="NCBI Taxonomy" id="4803"/>
    <lineage>
        <taxon>Eukaryota</taxon>
        <taxon>Sar</taxon>
        <taxon>Stramenopiles</taxon>
        <taxon>Oomycota</taxon>
        <taxon>Peronosporomycetes</taxon>
        <taxon>Pythiales</taxon>
        <taxon>Pythiaceae</taxon>
    </lineage>
</organism>
<feature type="compositionally biased region" description="Acidic residues" evidence="4">
    <location>
        <begin position="1493"/>
        <end position="1505"/>
    </location>
</feature>
<feature type="compositionally biased region" description="Basic and acidic residues" evidence="4">
    <location>
        <begin position="1537"/>
        <end position="1547"/>
    </location>
</feature>
<evidence type="ECO:0000256" key="3">
    <source>
        <dbReference type="ARBA" id="ARBA00023242"/>
    </source>
</evidence>
<dbReference type="Pfam" id="PF08161">
    <property type="entry name" value="RRP12_HEAT"/>
    <property type="match status" value="1"/>
</dbReference>
<dbReference type="Gene3D" id="1.25.10.10">
    <property type="entry name" value="Leucine-rich Repeat Variant"/>
    <property type="match status" value="2"/>
</dbReference>
<dbReference type="InterPro" id="IPR016024">
    <property type="entry name" value="ARM-type_fold"/>
</dbReference>
<feature type="region of interest" description="Disordered" evidence="4">
    <location>
        <begin position="1492"/>
        <end position="1620"/>
    </location>
</feature>
<reference evidence="7" key="2">
    <citation type="journal article" date="2023" name="Microbiol Resour">
        <title>Decontamination and Annotation of the Draft Genome Sequence of the Oomycete Lagenidium giganteum ARSEF 373.</title>
        <authorList>
            <person name="Morgan W.R."/>
            <person name="Tartar A."/>
        </authorList>
    </citation>
    <scope>NUCLEOTIDE SEQUENCE</scope>
    <source>
        <strain evidence="7">ARSEF 373</strain>
    </source>
</reference>
<evidence type="ECO:0000259" key="5">
    <source>
        <dbReference type="Pfam" id="PF08161"/>
    </source>
</evidence>
<feature type="compositionally biased region" description="Basic and acidic residues" evidence="4">
    <location>
        <begin position="1509"/>
        <end position="1527"/>
    </location>
</feature>
<feature type="domain" description="RRP12 HEAT" evidence="5">
    <location>
        <begin position="732"/>
        <end position="1046"/>
    </location>
</feature>
<dbReference type="SUPFAM" id="SSF48371">
    <property type="entry name" value="ARM repeat"/>
    <property type="match status" value="1"/>
</dbReference>
<comment type="similarity">
    <text evidence="2">Belongs to the RRP12 family.</text>
</comment>
<dbReference type="PANTHER" id="PTHR48287">
    <property type="entry name" value="ARM REPEAT SUPERFAMILY PROTEIN"/>
    <property type="match status" value="1"/>
</dbReference>
<proteinExistence type="inferred from homology"/>
<evidence type="ECO:0000313" key="7">
    <source>
        <dbReference type="EMBL" id="DAZ94614.1"/>
    </source>
</evidence>
<feature type="compositionally biased region" description="Acidic residues" evidence="4">
    <location>
        <begin position="1003"/>
        <end position="1022"/>
    </location>
</feature>
<dbReference type="InterPro" id="IPR057860">
    <property type="entry name" value="HEAT_RRP12_N"/>
</dbReference>
<accession>A0AAV2YMR0</accession>
<dbReference type="InterPro" id="IPR011989">
    <property type="entry name" value="ARM-like"/>
</dbReference>
<evidence type="ECO:0000256" key="1">
    <source>
        <dbReference type="ARBA" id="ARBA00004123"/>
    </source>
</evidence>
<protein>
    <recommendedName>
        <fullName evidence="9">Ribosomal RNA-processing protein 12-like conserved domain-containing protein</fullName>
    </recommendedName>
</protein>
<dbReference type="GO" id="GO:0005634">
    <property type="term" value="C:nucleus"/>
    <property type="evidence" value="ECO:0007669"/>
    <property type="project" value="UniProtKB-SubCell"/>
</dbReference>
<evidence type="ECO:0000256" key="2">
    <source>
        <dbReference type="ARBA" id="ARBA00007690"/>
    </source>
</evidence>
<dbReference type="PANTHER" id="PTHR48287:SF1">
    <property type="entry name" value="ARM REPEAT SUPERFAMILY PROTEIN"/>
    <property type="match status" value="1"/>
</dbReference>
<feature type="domain" description="RRP12 N-terminal HEAT" evidence="6">
    <location>
        <begin position="411"/>
        <end position="666"/>
    </location>
</feature>
<keyword evidence="8" id="KW-1185">Reference proteome</keyword>
<comment type="subcellular location">
    <subcellularLocation>
        <location evidence="1">Nucleus</location>
    </subcellularLocation>
</comment>
<feature type="region of interest" description="Disordered" evidence="4">
    <location>
        <begin position="303"/>
        <end position="351"/>
    </location>
</feature>
<keyword evidence="3" id="KW-0539">Nucleus</keyword>
<dbReference type="Pfam" id="PF25772">
    <property type="entry name" value="HEAT_RRP12_N"/>
    <property type="match status" value="1"/>
</dbReference>
<dbReference type="EMBL" id="DAKRPA010000241">
    <property type="protein sequence ID" value="DAZ94614.1"/>
    <property type="molecule type" value="Genomic_DNA"/>
</dbReference>
<feature type="compositionally biased region" description="Basic and acidic residues" evidence="4">
    <location>
        <begin position="384"/>
        <end position="400"/>
    </location>
</feature>
<evidence type="ECO:0000313" key="8">
    <source>
        <dbReference type="Proteomes" id="UP001146120"/>
    </source>
</evidence>
<feature type="region of interest" description="Disordered" evidence="4">
    <location>
        <begin position="1413"/>
        <end position="1443"/>
    </location>
</feature>
<gene>
    <name evidence="7" type="ORF">N0F65_010553</name>
</gene>
<evidence type="ECO:0008006" key="9">
    <source>
        <dbReference type="Google" id="ProtNLM"/>
    </source>
</evidence>
<feature type="region of interest" description="Disordered" evidence="4">
    <location>
        <begin position="379"/>
        <end position="400"/>
    </location>
</feature>
<reference evidence="7" key="1">
    <citation type="submission" date="2022-11" db="EMBL/GenBank/DDBJ databases">
        <authorList>
            <person name="Morgan W.R."/>
            <person name="Tartar A."/>
        </authorList>
    </citation>
    <scope>NUCLEOTIDE SEQUENCE</scope>
    <source>
        <strain evidence="7">ARSEF 373</strain>
    </source>
</reference>
<feature type="region of interest" description="Disordered" evidence="4">
    <location>
        <begin position="996"/>
        <end position="1028"/>
    </location>
</feature>